<dbReference type="GO" id="GO:0008168">
    <property type="term" value="F:methyltransferase activity"/>
    <property type="evidence" value="ECO:0007669"/>
    <property type="project" value="UniProtKB-UniRule"/>
</dbReference>
<dbReference type="EMBL" id="SWFM01000001">
    <property type="protein sequence ID" value="TKD71333.1"/>
    <property type="molecule type" value="Genomic_DNA"/>
</dbReference>
<comment type="cofactor">
    <cofactor evidence="3">
        <name>Zn(2+)</name>
        <dbReference type="ChEBI" id="CHEBI:29105"/>
    </cofactor>
    <text evidence="3">Binds 1 zinc ion per subunit.</text>
</comment>
<keyword evidence="2 4" id="KW-0808">Transferase</keyword>
<feature type="binding site" evidence="3 4">
    <location>
        <position position="211"/>
    </location>
    <ligand>
        <name>Zn(2+)</name>
        <dbReference type="ChEBI" id="CHEBI:29105"/>
    </ligand>
</feature>
<name>A0A4U1MJP8_9BACL</name>
<feature type="binding site" evidence="3 4">
    <location>
        <position position="300"/>
    </location>
    <ligand>
        <name>Zn(2+)</name>
        <dbReference type="ChEBI" id="CHEBI:29105"/>
    </ligand>
</feature>
<dbReference type="Pfam" id="PF02574">
    <property type="entry name" value="S-methyl_trans"/>
    <property type="match status" value="1"/>
</dbReference>
<evidence type="ECO:0000256" key="4">
    <source>
        <dbReference type="PROSITE-ProRule" id="PRU00333"/>
    </source>
</evidence>
<dbReference type="InterPro" id="IPR017226">
    <property type="entry name" value="BHMT-like"/>
</dbReference>
<proteinExistence type="predicted"/>
<keyword evidence="1 4" id="KW-0489">Methyltransferase</keyword>
<dbReference type="Gene3D" id="3.20.20.330">
    <property type="entry name" value="Homocysteine-binding-like domain"/>
    <property type="match status" value="1"/>
</dbReference>
<dbReference type="OrthoDB" id="9803687at2"/>
<protein>
    <submittedName>
        <fullName evidence="6">Homocysteine S-methyltransferase family protein</fullName>
    </submittedName>
</protein>
<comment type="caution">
    <text evidence="6">The sequence shown here is derived from an EMBL/GenBank/DDBJ whole genome shotgun (WGS) entry which is preliminary data.</text>
</comment>
<dbReference type="GO" id="GO:0032259">
    <property type="term" value="P:methylation"/>
    <property type="evidence" value="ECO:0007669"/>
    <property type="project" value="UniProtKB-KW"/>
</dbReference>
<dbReference type="SUPFAM" id="SSF82282">
    <property type="entry name" value="Homocysteine S-methyltransferase"/>
    <property type="match status" value="1"/>
</dbReference>
<organism evidence="6 7">
    <name type="scientific">Guptibacillus hwajinpoensis</name>
    <dbReference type="NCBI Taxonomy" id="208199"/>
    <lineage>
        <taxon>Bacteria</taxon>
        <taxon>Bacillati</taxon>
        <taxon>Bacillota</taxon>
        <taxon>Bacilli</taxon>
        <taxon>Bacillales</taxon>
        <taxon>Guptibacillaceae</taxon>
        <taxon>Guptibacillus</taxon>
    </lineage>
</organism>
<dbReference type="PANTHER" id="PTHR11103:SF18">
    <property type="entry name" value="SLR1189 PROTEIN"/>
    <property type="match status" value="1"/>
</dbReference>
<accession>A0A4U1MJP8</accession>
<dbReference type="AlphaFoldDB" id="A0A4U1MJP8"/>
<dbReference type="InterPro" id="IPR036589">
    <property type="entry name" value="HCY_dom_sf"/>
</dbReference>
<sequence>MMKRSLEERLQEGPVICGEGYLFELERRGYVQAGSFVPEVALDNPQALKQTYRDYMLAGSDVVLAFTYNGHREKMRIIGKEDLLEPLNRQAIRLAKEVAKEHPVEEALVAGNISNTNLFDPDDEAGKETIRAMFAEMVAWSKEEGVDFVNGETFYYYEEAKIALEEIQKQGLQAVITLGLMSEGILRDGYTVEEACHLLEEQGALVVGMNCFRGPATMQPYIEKIRKSVNGYVGALPVPYRTTEEHPTLFNLPDGGCSCTLPTETTFPTSLDPLYCNRYELAEWAKEAKEIGVNYFGLCCGASPSMLREVAETVGRTTINSVYSPNMEKHFLFGSDESLKANNTAYRTKA</sequence>
<gene>
    <name evidence="6" type="ORF">FBF83_00535</name>
</gene>
<evidence type="ECO:0000313" key="7">
    <source>
        <dbReference type="Proteomes" id="UP000310541"/>
    </source>
</evidence>
<dbReference type="PANTHER" id="PTHR11103">
    <property type="entry name" value="SLR1189 PROTEIN"/>
    <property type="match status" value="1"/>
</dbReference>
<evidence type="ECO:0000256" key="3">
    <source>
        <dbReference type="PIRSR" id="PIRSR037505-2"/>
    </source>
</evidence>
<keyword evidence="3 4" id="KW-0479">Metal-binding</keyword>
<dbReference type="PIRSF" id="PIRSF037505">
    <property type="entry name" value="Betaine_HMT"/>
    <property type="match status" value="1"/>
</dbReference>
<feature type="domain" description="Hcy-binding" evidence="5">
    <location>
        <begin position="3"/>
        <end position="314"/>
    </location>
</feature>
<evidence type="ECO:0000256" key="1">
    <source>
        <dbReference type="ARBA" id="ARBA00022603"/>
    </source>
</evidence>
<dbReference type="InterPro" id="IPR003726">
    <property type="entry name" value="HCY_dom"/>
</dbReference>
<dbReference type="Proteomes" id="UP000310541">
    <property type="component" value="Unassembled WGS sequence"/>
</dbReference>
<dbReference type="GO" id="GO:0008270">
    <property type="term" value="F:zinc ion binding"/>
    <property type="evidence" value="ECO:0007669"/>
    <property type="project" value="InterPro"/>
</dbReference>
<evidence type="ECO:0000313" key="6">
    <source>
        <dbReference type="EMBL" id="TKD71333.1"/>
    </source>
</evidence>
<dbReference type="GO" id="GO:0009086">
    <property type="term" value="P:methionine biosynthetic process"/>
    <property type="evidence" value="ECO:0007669"/>
    <property type="project" value="InterPro"/>
</dbReference>
<keyword evidence="3 4" id="KW-0862">Zinc</keyword>
<feature type="binding site" evidence="3 4">
    <location>
        <position position="299"/>
    </location>
    <ligand>
        <name>Zn(2+)</name>
        <dbReference type="ChEBI" id="CHEBI:29105"/>
    </ligand>
</feature>
<reference evidence="6 7" key="1">
    <citation type="submission" date="2019-04" db="EMBL/GenBank/DDBJ databases">
        <title>Genome sequence of Bacillus hwajinpoensis strain Y2.</title>
        <authorList>
            <person name="Fair J.L."/>
            <person name="Maclea K.S."/>
        </authorList>
    </citation>
    <scope>NUCLEOTIDE SEQUENCE [LARGE SCALE GENOMIC DNA]</scope>
    <source>
        <strain evidence="6 7">Y2</strain>
    </source>
</reference>
<evidence type="ECO:0000259" key="5">
    <source>
        <dbReference type="PROSITE" id="PS50970"/>
    </source>
</evidence>
<evidence type="ECO:0000256" key="2">
    <source>
        <dbReference type="ARBA" id="ARBA00022679"/>
    </source>
</evidence>
<dbReference type="PROSITE" id="PS50970">
    <property type="entry name" value="HCY"/>
    <property type="match status" value="1"/>
</dbReference>